<dbReference type="PROSITE" id="PS00798">
    <property type="entry name" value="ALDOKETO_REDUCTASE_1"/>
    <property type="match status" value="1"/>
</dbReference>
<evidence type="ECO:0000256" key="1">
    <source>
        <dbReference type="ARBA" id="ARBA00007905"/>
    </source>
</evidence>
<dbReference type="Gene3D" id="3.20.20.100">
    <property type="entry name" value="NADP-dependent oxidoreductase domain"/>
    <property type="match status" value="1"/>
</dbReference>
<accession>A0AAN9VM74</accession>
<dbReference type="SUPFAM" id="SSF51430">
    <property type="entry name" value="NAD(P)-linked oxidoreductase"/>
    <property type="match status" value="1"/>
</dbReference>
<dbReference type="EMBL" id="JAZDUA010000117">
    <property type="protein sequence ID" value="KAK7867535.1"/>
    <property type="molecule type" value="Genomic_DNA"/>
</dbReference>
<dbReference type="AlphaFoldDB" id="A0AAN9VM74"/>
<dbReference type="InterPro" id="IPR036812">
    <property type="entry name" value="NAD(P)_OxRdtase_dom_sf"/>
</dbReference>
<dbReference type="PROSITE" id="PS00063">
    <property type="entry name" value="ALDOKETO_REDUCTASE_3"/>
    <property type="match status" value="1"/>
</dbReference>
<feature type="domain" description="NADP-dependent oxidoreductase" evidence="7">
    <location>
        <begin position="3"/>
        <end position="275"/>
    </location>
</feature>
<reference evidence="8 9" key="1">
    <citation type="submission" date="2024-03" db="EMBL/GenBank/DDBJ databases">
        <title>The genome assembly and annotation of the cricket Gryllus longicercus Weissman &amp; Gray.</title>
        <authorList>
            <person name="Szrajer S."/>
            <person name="Gray D."/>
            <person name="Ylla G."/>
        </authorList>
    </citation>
    <scope>NUCLEOTIDE SEQUENCE [LARGE SCALE GENOMIC DNA]</scope>
    <source>
        <strain evidence="8">DAG 2021-001</strain>
        <tissue evidence="8">Whole body minus gut</tissue>
    </source>
</reference>
<evidence type="ECO:0000256" key="6">
    <source>
        <dbReference type="PIRSR" id="PIRSR000097-3"/>
    </source>
</evidence>
<dbReference type="InterPro" id="IPR020471">
    <property type="entry name" value="AKR"/>
</dbReference>
<evidence type="ECO:0000313" key="9">
    <source>
        <dbReference type="Proteomes" id="UP001378592"/>
    </source>
</evidence>
<evidence type="ECO:0000256" key="2">
    <source>
        <dbReference type="ARBA" id="ARBA00022857"/>
    </source>
</evidence>
<keyword evidence="3" id="KW-0560">Oxidoreductase</keyword>
<dbReference type="PANTHER" id="PTHR11732">
    <property type="entry name" value="ALDO/KETO REDUCTASE"/>
    <property type="match status" value="1"/>
</dbReference>
<dbReference type="FunFam" id="3.20.20.100:FF:000006">
    <property type="entry name" value="Aldo-keto reductase family 1 member A1"/>
    <property type="match status" value="1"/>
</dbReference>
<evidence type="ECO:0000313" key="8">
    <source>
        <dbReference type="EMBL" id="KAK7867535.1"/>
    </source>
</evidence>
<evidence type="ECO:0000256" key="3">
    <source>
        <dbReference type="ARBA" id="ARBA00023002"/>
    </source>
</evidence>
<sequence>MEEAVDAALQAGYRHIDTATFYCNESAIGRALKKWFDAGKLKREEVFIVTKLPNVGNRAESVEKYLKKSLEALQVSYVDLYLIHHPGGLIEKGDELTPCDDKGKVLIDTTTDHVSLWKAMEAQVDAGRTKSIGLSNFNARQVKRVVKNARILPANNQIEVHIYFQQKELVAFCRALDITVCAYGPLGSPGLIPFMKKEGLEVNKVPSVTPLTEPVVLNIAKKYKKSPAQVLLRHLIQRGIAVIPKSSNPKRIKENIDVFDFELTTDEMDDLNALDKGRRARIFNESSQPFDAHPEFPYRDFY</sequence>
<organism evidence="8 9">
    <name type="scientific">Gryllus longicercus</name>
    <dbReference type="NCBI Taxonomy" id="2509291"/>
    <lineage>
        <taxon>Eukaryota</taxon>
        <taxon>Metazoa</taxon>
        <taxon>Ecdysozoa</taxon>
        <taxon>Arthropoda</taxon>
        <taxon>Hexapoda</taxon>
        <taxon>Insecta</taxon>
        <taxon>Pterygota</taxon>
        <taxon>Neoptera</taxon>
        <taxon>Polyneoptera</taxon>
        <taxon>Orthoptera</taxon>
        <taxon>Ensifera</taxon>
        <taxon>Gryllidea</taxon>
        <taxon>Grylloidea</taxon>
        <taxon>Gryllidae</taxon>
        <taxon>Gryllinae</taxon>
        <taxon>Gryllus</taxon>
    </lineage>
</organism>
<comment type="caution">
    <text evidence="8">The sequence shown here is derived from an EMBL/GenBank/DDBJ whole genome shotgun (WGS) entry which is preliminary data.</text>
</comment>
<name>A0AAN9VM74_9ORTH</name>
<gene>
    <name evidence="8" type="ORF">R5R35_009431</name>
</gene>
<feature type="active site" description="Proton donor" evidence="4">
    <location>
        <position position="22"/>
    </location>
</feature>
<dbReference type="InterPro" id="IPR018170">
    <property type="entry name" value="Aldo/ket_reductase_CS"/>
</dbReference>
<feature type="site" description="Lowers pKa of active site Tyr" evidence="6">
    <location>
        <position position="51"/>
    </location>
</feature>
<feature type="binding site" evidence="5">
    <location>
        <position position="84"/>
    </location>
    <ligand>
        <name>substrate</name>
    </ligand>
</feature>
<evidence type="ECO:0000259" key="7">
    <source>
        <dbReference type="Pfam" id="PF00248"/>
    </source>
</evidence>
<evidence type="ECO:0000256" key="4">
    <source>
        <dbReference type="PIRSR" id="PIRSR000097-1"/>
    </source>
</evidence>
<keyword evidence="9" id="KW-1185">Reference proteome</keyword>
<evidence type="ECO:0000256" key="5">
    <source>
        <dbReference type="PIRSR" id="PIRSR000097-2"/>
    </source>
</evidence>
<dbReference type="Proteomes" id="UP001378592">
    <property type="component" value="Unassembled WGS sequence"/>
</dbReference>
<dbReference type="PIRSF" id="PIRSF000097">
    <property type="entry name" value="AKR"/>
    <property type="match status" value="1"/>
</dbReference>
<protein>
    <recommendedName>
        <fullName evidence="7">NADP-dependent oxidoreductase domain-containing protein</fullName>
    </recommendedName>
</protein>
<dbReference type="PRINTS" id="PR00069">
    <property type="entry name" value="ALDKETRDTASE"/>
</dbReference>
<keyword evidence="2" id="KW-0521">NADP</keyword>
<dbReference type="GO" id="GO:0016491">
    <property type="term" value="F:oxidoreductase activity"/>
    <property type="evidence" value="ECO:0007669"/>
    <property type="project" value="UniProtKB-KW"/>
</dbReference>
<proteinExistence type="inferred from homology"/>
<comment type="similarity">
    <text evidence="1">Belongs to the aldo/keto reductase family.</text>
</comment>
<dbReference type="InterPro" id="IPR023210">
    <property type="entry name" value="NADP_OxRdtase_dom"/>
</dbReference>
<dbReference type="Pfam" id="PF00248">
    <property type="entry name" value="Aldo_ket_red"/>
    <property type="match status" value="1"/>
</dbReference>
<dbReference type="PROSITE" id="PS00062">
    <property type="entry name" value="ALDOKETO_REDUCTASE_2"/>
    <property type="match status" value="1"/>
</dbReference>